<evidence type="ECO:0000313" key="6">
    <source>
        <dbReference type="Proteomes" id="UP001556367"/>
    </source>
</evidence>
<protein>
    <recommendedName>
        <fullName evidence="4">Calpain catalytic domain-containing protein</fullName>
    </recommendedName>
</protein>
<accession>A0ABR3JHU7</accession>
<organism evidence="5 6">
    <name type="scientific">Hohenbuehelia grisea</name>
    <dbReference type="NCBI Taxonomy" id="104357"/>
    <lineage>
        <taxon>Eukaryota</taxon>
        <taxon>Fungi</taxon>
        <taxon>Dikarya</taxon>
        <taxon>Basidiomycota</taxon>
        <taxon>Agaricomycotina</taxon>
        <taxon>Agaricomycetes</taxon>
        <taxon>Agaricomycetidae</taxon>
        <taxon>Agaricales</taxon>
        <taxon>Pleurotineae</taxon>
        <taxon>Pleurotaceae</taxon>
        <taxon>Hohenbuehelia</taxon>
    </lineage>
</organism>
<feature type="region of interest" description="Disordered" evidence="3">
    <location>
        <begin position="1"/>
        <end position="22"/>
    </location>
</feature>
<dbReference type="PRINTS" id="PR00704">
    <property type="entry name" value="CALPAIN"/>
</dbReference>
<proteinExistence type="inferred from homology"/>
<evidence type="ECO:0000256" key="1">
    <source>
        <dbReference type="ARBA" id="ARBA00007623"/>
    </source>
</evidence>
<evidence type="ECO:0000256" key="3">
    <source>
        <dbReference type="SAM" id="MobiDB-lite"/>
    </source>
</evidence>
<keyword evidence="2" id="KW-0788">Thiol protease</keyword>
<dbReference type="InterPro" id="IPR000169">
    <property type="entry name" value="Pept_cys_AS"/>
</dbReference>
<evidence type="ECO:0000256" key="2">
    <source>
        <dbReference type="PROSITE-ProRule" id="PRU00239"/>
    </source>
</evidence>
<keyword evidence="2" id="KW-0645">Protease</keyword>
<gene>
    <name evidence="5" type="ORF">HGRIS_004221</name>
</gene>
<keyword evidence="2" id="KW-0378">Hydrolase</keyword>
<feature type="domain" description="Calpain catalytic" evidence="4">
    <location>
        <begin position="82"/>
        <end position="376"/>
    </location>
</feature>
<dbReference type="PANTHER" id="PTHR10183">
    <property type="entry name" value="CALPAIN"/>
    <property type="match status" value="1"/>
</dbReference>
<evidence type="ECO:0000259" key="4">
    <source>
        <dbReference type="PROSITE" id="PS50203"/>
    </source>
</evidence>
<reference evidence="6" key="1">
    <citation type="submission" date="2024-06" db="EMBL/GenBank/DDBJ databases">
        <title>Multi-omics analyses provide insights into the biosynthesis of the anticancer antibiotic pleurotin in Hohenbuehelia grisea.</title>
        <authorList>
            <person name="Weaver J.A."/>
            <person name="Alberti F."/>
        </authorList>
    </citation>
    <scope>NUCLEOTIDE SEQUENCE [LARGE SCALE GENOMIC DNA]</scope>
    <source>
        <strain evidence="6">T-177</strain>
    </source>
</reference>
<dbReference type="EMBL" id="JASNQZ010000007">
    <property type="protein sequence ID" value="KAL0955338.1"/>
    <property type="molecule type" value="Genomic_DNA"/>
</dbReference>
<sequence length="542" mass="62243">MVKFSKERFFPQRNPEPPTRSLTSEFDKAVKDCQARVSQVIKDCREKNLKFRDVEFDLECDKLLCLGTLRPTLSFAQPSDVQRVTEIFDNPQLFNGRASSNDIIQGSIGNCWLLSALAVMATFNGLIENFCVAHDREVGVYGFVFFRDFTWVTVVVDDLLYMSIPKFEELSSQEKQLYHGDKQRYNNQARKGPDCLSFARSATENVTWVSLIEKAYAKLHGDYLSLDGGYPSEAIEDFTGGISLDILTKDIINPDKFWNEELLKATKDRLFSCSFNSLNTSRNGDLEATVHGLIGGHAYSILRAIECRGKRFLVIRNPYGEDAWTGPWSDGSREWSSEWLKILPCLEHTFGNDGQFVMEYDDFLKSWEVIHRTLLLDDSWVLSSGWIQVPPRPLPTAWTFGDVSFTFTIDHPTCAVIVLSKLNDRYFKEVSSHYTWMFDFRLYQKGKPQLVAVSHRRTWRRSVHAEVNLEAGEYVVHIRLDRESGAVTYTTGEQDAWDLRKLSRKLAQRELSSAIAQNYKPMCVHPQCFPRCHANLSRHNNP</sequence>
<name>A0ABR3JHU7_9AGAR</name>
<comment type="similarity">
    <text evidence="1">Belongs to the peptidase C2 family.</text>
</comment>
<feature type="active site" evidence="2">
    <location>
        <position position="111"/>
    </location>
</feature>
<dbReference type="InterPro" id="IPR001300">
    <property type="entry name" value="Peptidase_C2_calpain_cat"/>
</dbReference>
<feature type="compositionally biased region" description="Basic and acidic residues" evidence="3">
    <location>
        <begin position="1"/>
        <end position="10"/>
    </location>
</feature>
<dbReference type="SUPFAM" id="SSF54001">
    <property type="entry name" value="Cysteine proteinases"/>
    <property type="match status" value="1"/>
</dbReference>
<dbReference type="PANTHER" id="PTHR10183:SF425">
    <property type="entry name" value="CALPAIN-5"/>
    <property type="match status" value="1"/>
</dbReference>
<feature type="active site" evidence="2">
    <location>
        <position position="297"/>
    </location>
</feature>
<dbReference type="SMART" id="SM00230">
    <property type="entry name" value="CysPc"/>
    <property type="match status" value="1"/>
</dbReference>
<dbReference type="Pfam" id="PF00648">
    <property type="entry name" value="Peptidase_C2"/>
    <property type="match status" value="1"/>
</dbReference>
<evidence type="ECO:0000313" key="5">
    <source>
        <dbReference type="EMBL" id="KAL0955338.1"/>
    </source>
</evidence>
<dbReference type="InterPro" id="IPR022684">
    <property type="entry name" value="Calpain_cysteine_protease"/>
</dbReference>
<dbReference type="PROSITE" id="PS00139">
    <property type="entry name" value="THIOL_PROTEASE_CYS"/>
    <property type="match status" value="1"/>
</dbReference>
<feature type="active site" evidence="2">
    <location>
        <position position="317"/>
    </location>
</feature>
<dbReference type="CDD" id="cd00044">
    <property type="entry name" value="CysPc"/>
    <property type="match status" value="1"/>
</dbReference>
<dbReference type="PROSITE" id="PS50203">
    <property type="entry name" value="CALPAIN_CAT"/>
    <property type="match status" value="1"/>
</dbReference>
<dbReference type="Gene3D" id="3.90.70.10">
    <property type="entry name" value="Cysteine proteinases"/>
    <property type="match status" value="1"/>
</dbReference>
<dbReference type="InterPro" id="IPR038765">
    <property type="entry name" value="Papain-like_cys_pep_sf"/>
</dbReference>
<dbReference type="Proteomes" id="UP001556367">
    <property type="component" value="Unassembled WGS sequence"/>
</dbReference>
<comment type="caution">
    <text evidence="5">The sequence shown here is derived from an EMBL/GenBank/DDBJ whole genome shotgun (WGS) entry which is preliminary data.</text>
</comment>
<keyword evidence="6" id="KW-1185">Reference proteome</keyword>